<dbReference type="AlphaFoldDB" id="A0A183JDD1"/>
<name>A0A183JDD1_9TREM</name>
<dbReference type="WBParaSite" id="SCUD_0000069301-mRNA-1">
    <property type="protein sequence ID" value="SCUD_0000069301-mRNA-1"/>
    <property type="gene ID" value="SCUD_0000069301"/>
</dbReference>
<sequence length="50" mass="6144">MQPNFEYKQYYSIGLKRPYIFKKRIKFLFRIPTTESHVPLHILIKTTNED</sequence>
<evidence type="ECO:0000313" key="1">
    <source>
        <dbReference type="WBParaSite" id="SCUD_0000069301-mRNA-1"/>
    </source>
</evidence>
<protein>
    <submittedName>
        <fullName evidence="1">Ovule protein</fullName>
    </submittedName>
</protein>
<organism evidence="1">
    <name type="scientific">Schistosoma curassoni</name>
    <dbReference type="NCBI Taxonomy" id="6186"/>
    <lineage>
        <taxon>Eukaryota</taxon>
        <taxon>Metazoa</taxon>
        <taxon>Spiralia</taxon>
        <taxon>Lophotrochozoa</taxon>
        <taxon>Platyhelminthes</taxon>
        <taxon>Trematoda</taxon>
        <taxon>Digenea</taxon>
        <taxon>Strigeidida</taxon>
        <taxon>Schistosomatoidea</taxon>
        <taxon>Schistosomatidae</taxon>
        <taxon>Schistosoma</taxon>
    </lineage>
</organism>
<proteinExistence type="predicted"/>
<accession>A0A183JDD1</accession>
<reference evidence="1" key="1">
    <citation type="submission" date="2016-06" db="UniProtKB">
        <authorList>
            <consortium name="WormBaseParasite"/>
        </authorList>
    </citation>
    <scope>IDENTIFICATION</scope>
</reference>